<proteinExistence type="predicted"/>
<organism evidence="1 2">
    <name type="scientific">Synaphobranchus kaupii</name>
    <name type="common">Kaup's arrowtooth eel</name>
    <dbReference type="NCBI Taxonomy" id="118154"/>
    <lineage>
        <taxon>Eukaryota</taxon>
        <taxon>Metazoa</taxon>
        <taxon>Chordata</taxon>
        <taxon>Craniata</taxon>
        <taxon>Vertebrata</taxon>
        <taxon>Euteleostomi</taxon>
        <taxon>Actinopterygii</taxon>
        <taxon>Neopterygii</taxon>
        <taxon>Teleostei</taxon>
        <taxon>Anguilliformes</taxon>
        <taxon>Synaphobranchidae</taxon>
        <taxon>Synaphobranchus</taxon>
    </lineage>
</organism>
<keyword evidence="2" id="KW-1185">Reference proteome</keyword>
<accession>A0A9Q1IJM4</accession>
<comment type="caution">
    <text evidence="1">The sequence shown here is derived from an EMBL/GenBank/DDBJ whole genome shotgun (WGS) entry which is preliminary data.</text>
</comment>
<evidence type="ECO:0000313" key="2">
    <source>
        <dbReference type="Proteomes" id="UP001152622"/>
    </source>
</evidence>
<reference evidence="1" key="1">
    <citation type="journal article" date="2023" name="Science">
        <title>Genome structures resolve the early diversification of teleost fishes.</title>
        <authorList>
            <person name="Parey E."/>
            <person name="Louis A."/>
            <person name="Montfort J."/>
            <person name="Bouchez O."/>
            <person name="Roques C."/>
            <person name="Iampietro C."/>
            <person name="Lluch J."/>
            <person name="Castinel A."/>
            <person name="Donnadieu C."/>
            <person name="Desvignes T."/>
            <person name="Floi Bucao C."/>
            <person name="Jouanno E."/>
            <person name="Wen M."/>
            <person name="Mejri S."/>
            <person name="Dirks R."/>
            <person name="Jansen H."/>
            <person name="Henkel C."/>
            <person name="Chen W.J."/>
            <person name="Zahm M."/>
            <person name="Cabau C."/>
            <person name="Klopp C."/>
            <person name="Thompson A.W."/>
            <person name="Robinson-Rechavi M."/>
            <person name="Braasch I."/>
            <person name="Lecointre G."/>
            <person name="Bobe J."/>
            <person name="Postlethwait J.H."/>
            <person name="Berthelot C."/>
            <person name="Roest Crollius H."/>
            <person name="Guiguen Y."/>
        </authorList>
    </citation>
    <scope>NUCLEOTIDE SEQUENCE</scope>
    <source>
        <strain evidence="1">WJC10195</strain>
    </source>
</reference>
<dbReference type="AlphaFoldDB" id="A0A9Q1IJM4"/>
<name>A0A9Q1IJM4_SYNKA</name>
<gene>
    <name evidence="1" type="ORF">SKAU_G00316180</name>
</gene>
<protein>
    <submittedName>
        <fullName evidence="1">Uncharacterized protein</fullName>
    </submittedName>
</protein>
<evidence type="ECO:0000313" key="1">
    <source>
        <dbReference type="EMBL" id="KAJ8344289.1"/>
    </source>
</evidence>
<dbReference type="Proteomes" id="UP001152622">
    <property type="component" value="Chromosome 13"/>
</dbReference>
<sequence>MPAPAALSAKPLQHVQSQGSWRYVETVGHFSLSIHYLSAQVWHGQEGADFNSGTDFRYGTAPLVLGGAQPVKPPIPCDFNCRGPFSHSKHLHSQNNPRQCSEAAFELRPAPDTAQCEGAAAAVQLGLTLVFPPYVLALFALHRVPRGKTELYWRVKSALSLGDSETHLRQNKPMF</sequence>
<dbReference type="EMBL" id="JAINUF010000013">
    <property type="protein sequence ID" value="KAJ8344289.1"/>
    <property type="molecule type" value="Genomic_DNA"/>
</dbReference>